<evidence type="ECO:0000313" key="2">
    <source>
        <dbReference type="Proteomes" id="UP000284120"/>
    </source>
</evidence>
<accession>A0A3S3PIF7</accession>
<sequence>MVQFNDKTIILLHFRFKQPIVCSSCRVTLSYMPMWLV</sequence>
<protein>
    <submittedName>
        <fullName evidence="1">Uncharacterized protein</fullName>
    </submittedName>
</protein>
<name>A0A3S3PIF7_9SPHI</name>
<dbReference type="Proteomes" id="UP000284120">
    <property type="component" value="Unassembled WGS sequence"/>
</dbReference>
<comment type="caution">
    <text evidence="1">The sequence shown here is derived from an EMBL/GenBank/DDBJ whole genome shotgun (WGS) entry which is preliminary data.</text>
</comment>
<dbReference type="NCBIfam" id="TIGR01053">
    <property type="entry name" value="LSD1"/>
    <property type="match status" value="1"/>
</dbReference>
<gene>
    <name evidence="1" type="ORF">DPV69_02795</name>
</gene>
<dbReference type="EMBL" id="SAYW01000001">
    <property type="protein sequence ID" value="RWU10289.1"/>
    <property type="molecule type" value="Genomic_DNA"/>
</dbReference>
<evidence type="ECO:0000313" key="1">
    <source>
        <dbReference type="EMBL" id="RWU10289.1"/>
    </source>
</evidence>
<keyword evidence="2" id="KW-1185">Reference proteome</keyword>
<proteinExistence type="predicted"/>
<organism evidence="1 2">
    <name type="scientific">Pedobacter chitinilyticus</name>
    <dbReference type="NCBI Taxonomy" id="2233776"/>
    <lineage>
        <taxon>Bacteria</taxon>
        <taxon>Pseudomonadati</taxon>
        <taxon>Bacteroidota</taxon>
        <taxon>Sphingobacteriia</taxon>
        <taxon>Sphingobacteriales</taxon>
        <taxon>Sphingobacteriaceae</taxon>
        <taxon>Pedobacter</taxon>
    </lineage>
</organism>
<dbReference type="AlphaFoldDB" id="A0A3S3PIF7"/>
<reference evidence="1 2" key="1">
    <citation type="submission" date="2018-06" db="EMBL/GenBank/DDBJ databases">
        <title>Pedobacter endophyticus sp. nov., an endophytic bacterium isolated from a leaf of Triticum aestivum.</title>
        <authorList>
            <person name="Zhang L."/>
        </authorList>
    </citation>
    <scope>NUCLEOTIDE SEQUENCE [LARGE SCALE GENOMIC DNA]</scope>
    <source>
        <strain evidence="1 2">CM134L-2</strain>
    </source>
</reference>